<accession>A0ABZ0UKV9</accession>
<proteinExistence type="predicted"/>
<reference evidence="1 2" key="1">
    <citation type="submission" date="2022-11" db="EMBL/GenBank/DDBJ databases">
        <title>Host association and intracellularity evolved multiple times independently in the Rickettsiales.</title>
        <authorList>
            <person name="Castelli M."/>
            <person name="Nardi T."/>
            <person name="Gammuto L."/>
            <person name="Bellinzona G."/>
            <person name="Sabaneyeva E."/>
            <person name="Potekhin A."/>
            <person name="Serra V."/>
            <person name="Petroni G."/>
            <person name="Sassera D."/>
        </authorList>
    </citation>
    <scope>NUCLEOTIDE SEQUENCE [LARGE SCALE GENOMIC DNA]</scope>
    <source>
        <strain evidence="1 2">NDG2</strain>
    </source>
</reference>
<name>A0ABZ0UKV9_9RICK</name>
<dbReference type="Proteomes" id="UP001327219">
    <property type="component" value="Chromosome"/>
</dbReference>
<evidence type="ECO:0000313" key="2">
    <source>
        <dbReference type="Proteomes" id="UP001327219"/>
    </source>
</evidence>
<keyword evidence="2" id="KW-1185">Reference proteome</keyword>
<evidence type="ECO:0000313" key="1">
    <source>
        <dbReference type="EMBL" id="WPX96307.1"/>
    </source>
</evidence>
<dbReference type="InterPro" id="IPR007475">
    <property type="entry name" value="UbiK"/>
</dbReference>
<organism evidence="1 2">
    <name type="scientific">Candidatus Bandiella euplotis</name>
    <dbReference type="NCBI Taxonomy" id="1664265"/>
    <lineage>
        <taxon>Bacteria</taxon>
        <taxon>Pseudomonadati</taxon>
        <taxon>Pseudomonadota</taxon>
        <taxon>Alphaproteobacteria</taxon>
        <taxon>Rickettsiales</taxon>
        <taxon>Candidatus Midichloriaceae</taxon>
        <taxon>Candidatus Bandiella</taxon>
    </lineage>
</organism>
<protein>
    <submittedName>
        <fullName evidence="1">Membrane fusogenic activity protein</fullName>
    </submittedName>
</protein>
<dbReference type="RefSeq" id="WP_323733160.1">
    <property type="nucleotide sequence ID" value="NZ_CP110820.1"/>
</dbReference>
<gene>
    <name evidence="1" type="ORF">Bandiella_00416</name>
</gene>
<dbReference type="EMBL" id="CP110820">
    <property type="protein sequence ID" value="WPX96307.1"/>
    <property type="molecule type" value="Genomic_DNA"/>
</dbReference>
<sequence length="86" mass="9739">MKKDNKIMDDIAKLAGSTFAGAVNAKNELLEYITKQVETLLKKMKFVTREEFEVVKKLAEDANMRLKNLDKAKNSSSRAAAKKNYN</sequence>
<dbReference type="Pfam" id="PF04380">
    <property type="entry name" value="BMFP"/>
    <property type="match status" value="1"/>
</dbReference>